<keyword evidence="6" id="KW-0411">Iron-sulfur</keyword>
<accession>A0A1J5RT40</accession>
<dbReference type="EC" id="4.3.99.3" evidence="9"/>
<feature type="domain" description="Radical SAM core" evidence="8">
    <location>
        <begin position="16"/>
        <end position="225"/>
    </location>
</feature>
<dbReference type="CDD" id="cd01335">
    <property type="entry name" value="Radical_SAM"/>
    <property type="match status" value="1"/>
</dbReference>
<proteinExistence type="predicted"/>
<evidence type="ECO:0000256" key="4">
    <source>
        <dbReference type="ARBA" id="ARBA00022723"/>
    </source>
</evidence>
<dbReference type="InterPro" id="IPR058240">
    <property type="entry name" value="rSAM_sf"/>
</dbReference>
<comment type="cofactor">
    <cofactor evidence="1">
        <name>[4Fe-4S] cluster</name>
        <dbReference type="ChEBI" id="CHEBI:49883"/>
    </cofactor>
</comment>
<feature type="region of interest" description="Disordered" evidence="7">
    <location>
        <begin position="217"/>
        <end position="239"/>
    </location>
</feature>
<dbReference type="PANTHER" id="PTHR30352:SF13">
    <property type="entry name" value="GLYCYL-RADICAL ENZYME ACTIVATING ENZYME YJJW-RELATED"/>
    <property type="match status" value="1"/>
</dbReference>
<evidence type="ECO:0000259" key="8">
    <source>
        <dbReference type="PROSITE" id="PS51918"/>
    </source>
</evidence>
<evidence type="ECO:0000256" key="2">
    <source>
        <dbReference type="ARBA" id="ARBA00022485"/>
    </source>
</evidence>
<evidence type="ECO:0000256" key="5">
    <source>
        <dbReference type="ARBA" id="ARBA00023004"/>
    </source>
</evidence>
<keyword evidence="3" id="KW-0949">S-adenosyl-L-methionine</keyword>
<dbReference type="EMBL" id="MLJW01000226">
    <property type="protein sequence ID" value="OIQ92643.1"/>
    <property type="molecule type" value="Genomic_DNA"/>
</dbReference>
<dbReference type="InterPro" id="IPR012840">
    <property type="entry name" value="NrdG2"/>
</dbReference>
<dbReference type="PROSITE" id="PS51918">
    <property type="entry name" value="RADICAL_SAM"/>
    <property type="match status" value="1"/>
</dbReference>
<name>A0A1J5RT40_9ZZZZ</name>
<keyword evidence="5" id="KW-0408">Iron</keyword>
<evidence type="ECO:0000256" key="7">
    <source>
        <dbReference type="SAM" id="MobiDB-lite"/>
    </source>
</evidence>
<dbReference type="Gene3D" id="3.20.20.70">
    <property type="entry name" value="Aldolase class I"/>
    <property type="match status" value="1"/>
</dbReference>
<gene>
    <name evidence="9" type="primary">queE_10</name>
    <name evidence="9" type="ORF">GALL_253810</name>
</gene>
<dbReference type="NCBIfam" id="TIGR02495">
    <property type="entry name" value="NrdG2"/>
    <property type="match status" value="1"/>
</dbReference>
<keyword evidence="2" id="KW-0004">4Fe-4S</keyword>
<dbReference type="GO" id="GO:0046872">
    <property type="term" value="F:metal ion binding"/>
    <property type="evidence" value="ECO:0007669"/>
    <property type="project" value="UniProtKB-KW"/>
</dbReference>
<dbReference type="InterPro" id="IPR007197">
    <property type="entry name" value="rSAM"/>
</dbReference>
<dbReference type="AlphaFoldDB" id="A0A1J5RT40"/>
<dbReference type="SUPFAM" id="SSF102114">
    <property type="entry name" value="Radical SAM enzymes"/>
    <property type="match status" value="1"/>
</dbReference>
<dbReference type="PANTHER" id="PTHR30352">
    <property type="entry name" value="PYRUVATE FORMATE-LYASE-ACTIVATING ENZYME"/>
    <property type="match status" value="1"/>
</dbReference>
<dbReference type="SFLD" id="SFLDG01094">
    <property type="entry name" value="Uncharacterised_Radical_SAM_Su"/>
    <property type="match status" value="1"/>
</dbReference>
<dbReference type="GO" id="GO:0016829">
    <property type="term" value="F:lyase activity"/>
    <property type="evidence" value="ECO:0007669"/>
    <property type="project" value="UniProtKB-KW"/>
</dbReference>
<dbReference type="InterPro" id="IPR034457">
    <property type="entry name" value="Organic_radical-activating"/>
</dbReference>
<sequence length="239" mass="26184">MPEPRGIAGLVPFSTLDYPGCLSAVVFLRGCPWRCRYCHNPHLQPARRDPADWPWPRLLEFLGQRRGLLDAVVFSGGEPLADPALGEMACAVRALGYRVGLHTGGAWPRRLAALAPRFDWIGLDIKALPDDYARVTAVAGSGEAAWASLDVLLAAGGDFECRTTVHPLLHDADALAELQRRLRERGVRRHVIQRFRAAGCVDAELLASRARTDRPVLPGRRDWPALPSPHGIEGDDIQG</sequence>
<keyword evidence="4" id="KW-0479">Metal-binding</keyword>
<comment type="caution">
    <text evidence="9">The sequence shown here is derived from an EMBL/GenBank/DDBJ whole genome shotgun (WGS) entry which is preliminary data.</text>
</comment>
<evidence type="ECO:0000256" key="6">
    <source>
        <dbReference type="ARBA" id="ARBA00023014"/>
    </source>
</evidence>
<evidence type="ECO:0000313" key="9">
    <source>
        <dbReference type="EMBL" id="OIQ92643.1"/>
    </source>
</evidence>
<protein>
    <submittedName>
        <fullName evidence="9">7-carboxy-7-deazaguanine synthase</fullName>
        <ecNumber evidence="9">4.3.99.3</ecNumber>
    </submittedName>
</protein>
<reference evidence="9" key="1">
    <citation type="submission" date="2016-10" db="EMBL/GenBank/DDBJ databases">
        <title>Sequence of Gallionella enrichment culture.</title>
        <authorList>
            <person name="Poehlein A."/>
            <person name="Muehling M."/>
            <person name="Daniel R."/>
        </authorList>
    </citation>
    <scope>NUCLEOTIDE SEQUENCE</scope>
</reference>
<evidence type="ECO:0000256" key="3">
    <source>
        <dbReference type="ARBA" id="ARBA00022691"/>
    </source>
</evidence>
<evidence type="ECO:0000256" key="1">
    <source>
        <dbReference type="ARBA" id="ARBA00001966"/>
    </source>
</evidence>
<dbReference type="GO" id="GO:0051539">
    <property type="term" value="F:4 iron, 4 sulfur cluster binding"/>
    <property type="evidence" value="ECO:0007669"/>
    <property type="project" value="UniProtKB-KW"/>
</dbReference>
<organism evidence="9">
    <name type="scientific">mine drainage metagenome</name>
    <dbReference type="NCBI Taxonomy" id="410659"/>
    <lineage>
        <taxon>unclassified sequences</taxon>
        <taxon>metagenomes</taxon>
        <taxon>ecological metagenomes</taxon>
    </lineage>
</organism>
<dbReference type="InterPro" id="IPR013785">
    <property type="entry name" value="Aldolase_TIM"/>
</dbReference>
<keyword evidence="9" id="KW-0456">Lyase</keyword>
<dbReference type="Pfam" id="PF04055">
    <property type="entry name" value="Radical_SAM"/>
    <property type="match status" value="1"/>
</dbReference>
<dbReference type="SFLD" id="SFLDS00029">
    <property type="entry name" value="Radical_SAM"/>
    <property type="match status" value="1"/>
</dbReference>